<keyword evidence="2" id="KW-1185">Reference proteome</keyword>
<accession>F4QTA3</accession>
<name>F4QTA3_9CAUL</name>
<proteinExistence type="predicted"/>
<dbReference type="Pfam" id="PF11578">
    <property type="entry name" value="DUF3237"/>
    <property type="match status" value="1"/>
</dbReference>
<reference evidence="2" key="1">
    <citation type="submission" date="2011-03" db="EMBL/GenBank/DDBJ databases">
        <title>Draft genome sequence of Brevundimonas diminuta.</title>
        <authorList>
            <person name="Brown P.J.B."/>
            <person name="Buechlein A."/>
            <person name="Hemmerich C."/>
            <person name="Brun Y.V."/>
        </authorList>
    </citation>
    <scope>NUCLEOTIDE SEQUENCE [LARGE SCALE GENOMIC DNA]</scope>
    <source>
        <strain evidence="2">C19</strain>
    </source>
</reference>
<evidence type="ECO:0000313" key="1">
    <source>
        <dbReference type="EMBL" id="EGF89973.1"/>
    </source>
</evidence>
<dbReference type="HOGENOM" id="CLU_2679706_0_0_5"/>
<gene>
    <name evidence="1" type="ORF">ABI_44000</name>
</gene>
<dbReference type="EMBL" id="GL883080">
    <property type="protein sequence ID" value="EGF89973.1"/>
    <property type="molecule type" value="Genomic_DNA"/>
</dbReference>
<protein>
    <submittedName>
        <fullName evidence="1">Uncharacterized protein</fullName>
    </submittedName>
</protein>
<sequence>MLKTDDGVVINVINQGVACRPSDGASTVPIFTSPVFEAPLGKYQWLGQGSFIGTLEPADSAAGPAVRIRFYRAG</sequence>
<dbReference type="Proteomes" id="UP000006512">
    <property type="component" value="Unassembled WGS sequence"/>
</dbReference>
<organism evidence="1 2">
    <name type="scientific">Asticcacaulis biprosthecium C19</name>
    <dbReference type="NCBI Taxonomy" id="715226"/>
    <lineage>
        <taxon>Bacteria</taxon>
        <taxon>Pseudomonadati</taxon>
        <taxon>Pseudomonadota</taxon>
        <taxon>Alphaproteobacteria</taxon>
        <taxon>Caulobacterales</taxon>
        <taxon>Caulobacteraceae</taxon>
        <taxon>Asticcacaulis</taxon>
    </lineage>
</organism>
<dbReference type="Gene3D" id="2.40.160.20">
    <property type="match status" value="1"/>
</dbReference>
<evidence type="ECO:0000313" key="2">
    <source>
        <dbReference type="Proteomes" id="UP000006512"/>
    </source>
</evidence>
<dbReference type="AlphaFoldDB" id="F4QTA3"/>